<reference evidence="3" key="1">
    <citation type="journal article" date="2019" name="Int. J. Syst. Evol. Microbiol.">
        <title>The Global Catalogue of Microorganisms (GCM) 10K type strain sequencing project: providing services to taxonomists for standard genome sequencing and annotation.</title>
        <authorList>
            <consortium name="The Broad Institute Genomics Platform"/>
            <consortium name="The Broad Institute Genome Sequencing Center for Infectious Disease"/>
            <person name="Wu L."/>
            <person name="Ma J."/>
        </authorList>
    </citation>
    <scope>NUCLEOTIDE SEQUENCE [LARGE SCALE GENOMIC DNA]</scope>
    <source>
        <strain evidence="3">JCM 17841</strain>
    </source>
</reference>
<protein>
    <submittedName>
        <fullName evidence="2">Uncharacterized protein</fullName>
    </submittedName>
</protein>
<feature type="transmembrane region" description="Helical" evidence="1">
    <location>
        <begin position="95"/>
        <end position="121"/>
    </location>
</feature>
<keyword evidence="3" id="KW-1185">Reference proteome</keyword>
<organism evidence="2 3">
    <name type="scientific">Hymenobacter ginsengisoli</name>
    <dbReference type="NCBI Taxonomy" id="1051626"/>
    <lineage>
        <taxon>Bacteria</taxon>
        <taxon>Pseudomonadati</taxon>
        <taxon>Bacteroidota</taxon>
        <taxon>Cytophagia</taxon>
        <taxon>Cytophagales</taxon>
        <taxon>Hymenobacteraceae</taxon>
        <taxon>Hymenobacter</taxon>
    </lineage>
</organism>
<evidence type="ECO:0000313" key="3">
    <source>
        <dbReference type="Proteomes" id="UP001501243"/>
    </source>
</evidence>
<name>A0ABP8Q2B3_9BACT</name>
<comment type="caution">
    <text evidence="2">The sequence shown here is derived from an EMBL/GenBank/DDBJ whole genome shotgun (WGS) entry which is preliminary data.</text>
</comment>
<proteinExistence type="predicted"/>
<keyword evidence="1" id="KW-0472">Membrane</keyword>
<gene>
    <name evidence="2" type="ORF">GCM10023172_06630</name>
</gene>
<evidence type="ECO:0000256" key="1">
    <source>
        <dbReference type="SAM" id="Phobius"/>
    </source>
</evidence>
<keyword evidence="1" id="KW-0812">Transmembrane</keyword>
<keyword evidence="1" id="KW-1133">Transmembrane helix</keyword>
<feature type="transmembrane region" description="Helical" evidence="1">
    <location>
        <begin position="21"/>
        <end position="44"/>
    </location>
</feature>
<sequence>MTNPFLKPHSVGEWLRSSLCWTGTCLGSLLLGWFVLPAVLPVALGNLIISNMPPGVLVAHVLIWRHAVMGGRAIIRHDEAHYDLSLTRVAAHLWLIVLMLFQLACLLTPIILLGLLGFSMWGAPSSPPSGEPFFG</sequence>
<dbReference type="RefSeq" id="WP_208132527.1">
    <property type="nucleotide sequence ID" value="NZ_BAABGQ010000004.1"/>
</dbReference>
<evidence type="ECO:0000313" key="2">
    <source>
        <dbReference type="EMBL" id="GAA4495238.1"/>
    </source>
</evidence>
<dbReference type="Proteomes" id="UP001501243">
    <property type="component" value="Unassembled WGS sequence"/>
</dbReference>
<accession>A0ABP8Q2B3</accession>
<dbReference type="EMBL" id="BAABGQ010000004">
    <property type="protein sequence ID" value="GAA4495238.1"/>
    <property type="molecule type" value="Genomic_DNA"/>
</dbReference>